<dbReference type="Proteomes" id="UP000631114">
    <property type="component" value="Unassembled WGS sequence"/>
</dbReference>
<dbReference type="EMBL" id="JADFTS010000003">
    <property type="protein sequence ID" value="KAF9614691.1"/>
    <property type="molecule type" value="Genomic_DNA"/>
</dbReference>
<feature type="region of interest" description="Disordered" evidence="4">
    <location>
        <begin position="71"/>
        <end position="109"/>
    </location>
</feature>
<evidence type="ECO:0000256" key="1">
    <source>
        <dbReference type="ARBA" id="ARBA00023015"/>
    </source>
</evidence>
<evidence type="ECO:0000256" key="2">
    <source>
        <dbReference type="ARBA" id="ARBA00023163"/>
    </source>
</evidence>
<reference evidence="5 6" key="1">
    <citation type="submission" date="2020-10" db="EMBL/GenBank/DDBJ databases">
        <title>The Coptis chinensis genome and diversification of protoberbering-type alkaloids.</title>
        <authorList>
            <person name="Wang B."/>
            <person name="Shu S."/>
            <person name="Song C."/>
            <person name="Liu Y."/>
        </authorList>
    </citation>
    <scope>NUCLEOTIDE SEQUENCE [LARGE SCALE GENOMIC DNA]</scope>
    <source>
        <strain evidence="5">HL-2020</strain>
        <tissue evidence="5">Leaf</tissue>
    </source>
</reference>
<dbReference type="PROSITE" id="PS50985">
    <property type="entry name" value="GRAS"/>
    <property type="match status" value="1"/>
</dbReference>
<organism evidence="5 6">
    <name type="scientific">Coptis chinensis</name>
    <dbReference type="NCBI Taxonomy" id="261450"/>
    <lineage>
        <taxon>Eukaryota</taxon>
        <taxon>Viridiplantae</taxon>
        <taxon>Streptophyta</taxon>
        <taxon>Embryophyta</taxon>
        <taxon>Tracheophyta</taxon>
        <taxon>Spermatophyta</taxon>
        <taxon>Magnoliopsida</taxon>
        <taxon>Ranunculales</taxon>
        <taxon>Ranunculaceae</taxon>
        <taxon>Coptidoideae</taxon>
        <taxon>Coptis</taxon>
    </lineage>
</organism>
<evidence type="ECO:0008006" key="7">
    <source>
        <dbReference type="Google" id="ProtNLM"/>
    </source>
</evidence>
<protein>
    <recommendedName>
        <fullName evidence="7">Nodulation signaling pathway 1-like protein</fullName>
    </recommendedName>
</protein>
<keyword evidence="6" id="KW-1185">Reference proteome</keyword>
<evidence type="ECO:0000313" key="6">
    <source>
        <dbReference type="Proteomes" id="UP000631114"/>
    </source>
</evidence>
<accession>A0A835IBX7</accession>
<comment type="caution">
    <text evidence="3">Lacks conserved residue(s) required for the propagation of feature annotation.</text>
</comment>
<dbReference type="PANTHER" id="PTHR31636">
    <property type="entry name" value="OSJNBA0084A10.13 PROTEIN-RELATED"/>
    <property type="match status" value="1"/>
</dbReference>
<evidence type="ECO:0000256" key="4">
    <source>
        <dbReference type="SAM" id="MobiDB-lite"/>
    </source>
</evidence>
<proteinExistence type="inferred from homology"/>
<gene>
    <name evidence="5" type="ORF">IFM89_019819</name>
</gene>
<comment type="similarity">
    <text evidence="3">Belongs to the GRAS family.</text>
</comment>
<name>A0A835IBX7_9MAGN</name>
<keyword evidence="2" id="KW-0804">Transcription</keyword>
<feature type="region of interest" description="SAW" evidence="3">
    <location>
        <begin position="457"/>
        <end position="534"/>
    </location>
</feature>
<evidence type="ECO:0000256" key="3">
    <source>
        <dbReference type="PROSITE-ProRule" id="PRU01191"/>
    </source>
</evidence>
<keyword evidence="1" id="KW-0805">Transcription regulation</keyword>
<feature type="short sequence motif" description="VHIID" evidence="3">
    <location>
        <begin position="270"/>
        <end position="274"/>
    </location>
</feature>
<feature type="region of interest" description="Leucine repeat II (LRII)" evidence="3">
    <location>
        <begin position="328"/>
        <end position="360"/>
    </location>
</feature>
<dbReference type="OrthoDB" id="1908565at2759"/>
<evidence type="ECO:0000313" key="5">
    <source>
        <dbReference type="EMBL" id="KAF9614691.1"/>
    </source>
</evidence>
<feature type="compositionally biased region" description="Polar residues" evidence="4">
    <location>
        <begin position="90"/>
        <end position="109"/>
    </location>
</feature>
<dbReference type="Pfam" id="PF03514">
    <property type="entry name" value="GRAS"/>
    <property type="match status" value="1"/>
</dbReference>
<comment type="caution">
    <text evidence="5">The sequence shown here is derived from an EMBL/GenBank/DDBJ whole genome shotgun (WGS) entry which is preliminary data.</text>
</comment>
<sequence>MPPIQEFDPILNSDHILDWLEDTVSFLPSFPDNPYNVDEINEYHWWDQDQEQDFVDTTSLNITSDNTSITTVEVNDPALPSEQSKKRKSPNTMNSKSPEEQVSQRCRISKTSGTDAVLVEEEVVKVKRTVSTKKGAAKANGNNCNNGNNKEGRWAEQLLNPCAVAISNGNLTRVQHLLYVLHELASPSGDANHRLAAHGLRAVTHHLSSSTSSTLSSVLPITFTSTDPRLFQRSLLKFCEISPWFTFPNTVANASILQILGQEKDSSRSLHIVDIGVSHGLQWPTLLEALSHQSGGQPALVRLTIVADSSAQNNGIAAPFSKGPIGDNFASRLLRFAKSINLNLQINILNHPLQALNPQTLNSSPNETLIVCAQFRLHCLNHTTPDDRMTFLKVMRNLEPKAVVLCENDMSCSCNQCGDFTTGFSRRVEYLWRFLDSTSTAFKGRECEERRVMEGEAATALINTLEMNEVKEKWCEKMRGVGFAGEVFGEDAIDGARALLRKYDSNWEMRIDERDGCVCLWWKSQPVSFCSLWTLKKGGKES</sequence>
<dbReference type="AlphaFoldDB" id="A0A835IBX7"/>
<dbReference type="InterPro" id="IPR005202">
    <property type="entry name" value="TF_GRAS"/>
</dbReference>